<evidence type="ECO:0000313" key="6">
    <source>
        <dbReference type="Proteomes" id="UP000549695"/>
    </source>
</evidence>
<dbReference type="AlphaFoldDB" id="A0A852W9R0"/>
<dbReference type="PROSITE" id="PS50893">
    <property type="entry name" value="ABC_TRANSPORTER_2"/>
    <property type="match status" value="1"/>
</dbReference>
<proteinExistence type="predicted"/>
<dbReference type="RefSeq" id="WP_179761372.1">
    <property type="nucleotide sequence ID" value="NZ_BAAAJZ010000003.1"/>
</dbReference>
<keyword evidence="1" id="KW-0547">Nucleotide-binding</keyword>
<accession>A0A852W9R0</accession>
<keyword evidence="2 5" id="KW-0067">ATP-binding</keyword>
<dbReference type="GO" id="GO:0003697">
    <property type="term" value="F:single-stranded DNA binding"/>
    <property type="evidence" value="ECO:0007669"/>
    <property type="project" value="InterPro"/>
</dbReference>
<feature type="domain" description="ABC transporter" evidence="4">
    <location>
        <begin position="15"/>
        <end position="255"/>
    </location>
</feature>
<name>A0A852W9R0_PSEA5</name>
<dbReference type="Pfam" id="PF00005">
    <property type="entry name" value="ABC_tran"/>
    <property type="match status" value="1"/>
</dbReference>
<feature type="transmembrane region" description="Helical" evidence="3">
    <location>
        <begin position="290"/>
        <end position="310"/>
    </location>
</feature>
<evidence type="ECO:0000259" key="4">
    <source>
        <dbReference type="PROSITE" id="PS50893"/>
    </source>
</evidence>
<dbReference type="Gene3D" id="3.40.50.300">
    <property type="entry name" value="P-loop containing nucleotide triphosphate hydrolases"/>
    <property type="match status" value="1"/>
</dbReference>
<dbReference type="GeneID" id="98052632"/>
<keyword evidence="6" id="KW-1185">Reference proteome</keyword>
<dbReference type="GO" id="GO:0006281">
    <property type="term" value="P:DNA repair"/>
    <property type="evidence" value="ECO:0007669"/>
    <property type="project" value="InterPro"/>
</dbReference>
<evidence type="ECO:0000256" key="2">
    <source>
        <dbReference type="ARBA" id="ARBA00022840"/>
    </source>
</evidence>
<sequence length="312" mass="33407">MTGPVSGASPRGPAIDFTDVTTTIDDTPVLFRLGLHLAPGTVTVLMGPSGSGKTTLVRHLAGLVAPGRGTVTVDGVDVHAAGEAQLRQLRRGMSVLFGGPSVFESSLFGSLSAYDNLAYALDGRGLSPERVERIAMHRLREMRLHDRADTLPAELPAHGRKRLAIARTLAVEAPVLVLDELETGLDAAHADTLVAAVREQHERTGATVLVTTHDIALARELADTVAILCHGRIVACGPPSELLHGVTDADDFDRRFRISDFLGPPDPEATRAELDGPRRRSRTIELDPRLLVPALVVLALVTSYCLFLLLTR</sequence>
<dbReference type="InterPro" id="IPR015854">
    <property type="entry name" value="ABC_transpr_LolD-like"/>
</dbReference>
<protein>
    <submittedName>
        <fullName evidence="5">Phospholipid/cholesterol/gamma-HCH transport system ATP-binding protein</fullName>
    </submittedName>
</protein>
<dbReference type="PANTHER" id="PTHR24220">
    <property type="entry name" value="IMPORT ATP-BINDING PROTEIN"/>
    <property type="match status" value="1"/>
</dbReference>
<gene>
    <name evidence="5" type="ORF">HDA37_002881</name>
</gene>
<evidence type="ECO:0000313" key="5">
    <source>
        <dbReference type="EMBL" id="NYG02596.1"/>
    </source>
</evidence>
<dbReference type="Proteomes" id="UP000549695">
    <property type="component" value="Unassembled WGS sequence"/>
</dbReference>
<dbReference type="SUPFAM" id="SSF52540">
    <property type="entry name" value="P-loop containing nucleoside triphosphate hydrolases"/>
    <property type="match status" value="1"/>
</dbReference>
<dbReference type="GO" id="GO:0005886">
    <property type="term" value="C:plasma membrane"/>
    <property type="evidence" value="ECO:0007669"/>
    <property type="project" value="TreeGrafter"/>
</dbReference>
<organism evidence="5 6">
    <name type="scientific">Pseudonocardia alni</name>
    <name type="common">Amycolata alni</name>
    <dbReference type="NCBI Taxonomy" id="33907"/>
    <lineage>
        <taxon>Bacteria</taxon>
        <taxon>Bacillati</taxon>
        <taxon>Actinomycetota</taxon>
        <taxon>Actinomycetes</taxon>
        <taxon>Pseudonocardiales</taxon>
        <taxon>Pseudonocardiaceae</taxon>
        <taxon>Pseudonocardia</taxon>
    </lineage>
</organism>
<dbReference type="GO" id="GO:0022857">
    <property type="term" value="F:transmembrane transporter activity"/>
    <property type="evidence" value="ECO:0007669"/>
    <property type="project" value="TreeGrafter"/>
</dbReference>
<dbReference type="InterPro" id="IPR027417">
    <property type="entry name" value="P-loop_NTPase"/>
</dbReference>
<dbReference type="PROSITE" id="PS00618">
    <property type="entry name" value="RECF_2"/>
    <property type="match status" value="1"/>
</dbReference>
<dbReference type="InterPro" id="IPR018078">
    <property type="entry name" value="DNA-binding_RecF_CS"/>
</dbReference>
<dbReference type="InterPro" id="IPR003593">
    <property type="entry name" value="AAA+_ATPase"/>
</dbReference>
<evidence type="ECO:0000256" key="3">
    <source>
        <dbReference type="SAM" id="Phobius"/>
    </source>
</evidence>
<keyword evidence="3" id="KW-0812">Transmembrane</keyword>
<keyword evidence="3" id="KW-1133">Transmembrane helix</keyword>
<dbReference type="GO" id="GO:0005524">
    <property type="term" value="F:ATP binding"/>
    <property type="evidence" value="ECO:0007669"/>
    <property type="project" value="UniProtKB-KW"/>
</dbReference>
<dbReference type="GO" id="GO:0016887">
    <property type="term" value="F:ATP hydrolysis activity"/>
    <property type="evidence" value="ECO:0007669"/>
    <property type="project" value="InterPro"/>
</dbReference>
<comment type="caution">
    <text evidence="5">The sequence shown here is derived from an EMBL/GenBank/DDBJ whole genome shotgun (WGS) entry which is preliminary data.</text>
</comment>
<reference evidence="5 6" key="1">
    <citation type="submission" date="2020-07" db="EMBL/GenBank/DDBJ databases">
        <title>Sequencing the genomes of 1000 actinobacteria strains.</title>
        <authorList>
            <person name="Klenk H.-P."/>
        </authorList>
    </citation>
    <scope>NUCLEOTIDE SEQUENCE [LARGE SCALE GENOMIC DNA]</scope>
    <source>
        <strain evidence="5 6">DSM 44749</strain>
    </source>
</reference>
<keyword evidence="3" id="KW-0472">Membrane</keyword>
<dbReference type="EMBL" id="JACCCZ010000001">
    <property type="protein sequence ID" value="NYG02596.1"/>
    <property type="molecule type" value="Genomic_DNA"/>
</dbReference>
<dbReference type="SMART" id="SM00382">
    <property type="entry name" value="AAA"/>
    <property type="match status" value="1"/>
</dbReference>
<evidence type="ECO:0000256" key="1">
    <source>
        <dbReference type="ARBA" id="ARBA00022741"/>
    </source>
</evidence>
<dbReference type="InterPro" id="IPR003439">
    <property type="entry name" value="ABC_transporter-like_ATP-bd"/>
</dbReference>